<gene>
    <name evidence="3" type="ORF">HNR20_000750</name>
</gene>
<dbReference type="InterPro" id="IPR041664">
    <property type="entry name" value="AAA_16"/>
</dbReference>
<dbReference type="AlphaFoldDB" id="A0A840VHY0"/>
<reference evidence="3 4" key="1">
    <citation type="submission" date="2020-08" db="EMBL/GenBank/DDBJ databases">
        <title>Sequencing the genomes of 1000 actinobacteria strains.</title>
        <authorList>
            <person name="Klenk H.-P."/>
        </authorList>
    </citation>
    <scope>NUCLEOTIDE SEQUENCE [LARGE SCALE GENOMIC DNA]</scope>
    <source>
        <strain evidence="3 4">DSM 103125</strain>
    </source>
</reference>
<dbReference type="Pfam" id="PF13191">
    <property type="entry name" value="AAA_16"/>
    <property type="match status" value="1"/>
</dbReference>
<dbReference type="SUPFAM" id="SSF52540">
    <property type="entry name" value="P-loop containing nucleoside triphosphate hydrolases"/>
    <property type="match status" value="1"/>
</dbReference>
<dbReference type="RefSeq" id="WP_184176530.1">
    <property type="nucleotide sequence ID" value="NZ_BMNF01000003.1"/>
</dbReference>
<dbReference type="Gene3D" id="1.25.40.10">
    <property type="entry name" value="Tetratricopeptide repeat domain"/>
    <property type="match status" value="2"/>
</dbReference>
<name>A0A840VHY0_9ACTN</name>
<dbReference type="PANTHER" id="PTHR47691">
    <property type="entry name" value="REGULATOR-RELATED"/>
    <property type="match status" value="1"/>
</dbReference>
<proteinExistence type="predicted"/>
<keyword evidence="4" id="KW-1185">Reference proteome</keyword>
<evidence type="ECO:0000259" key="2">
    <source>
        <dbReference type="Pfam" id="PF13191"/>
    </source>
</evidence>
<dbReference type="PANTHER" id="PTHR47691:SF3">
    <property type="entry name" value="HTH-TYPE TRANSCRIPTIONAL REGULATOR RV0890C-RELATED"/>
    <property type="match status" value="1"/>
</dbReference>
<evidence type="ECO:0000256" key="1">
    <source>
        <dbReference type="SAM" id="MobiDB-lite"/>
    </source>
</evidence>
<dbReference type="InterPro" id="IPR011990">
    <property type="entry name" value="TPR-like_helical_dom_sf"/>
</dbReference>
<protein>
    <submittedName>
        <fullName evidence="3">Tetratricopeptide (TPR) repeat protein</fullName>
    </submittedName>
</protein>
<evidence type="ECO:0000313" key="3">
    <source>
        <dbReference type="EMBL" id="MBB5476245.1"/>
    </source>
</evidence>
<organism evidence="3 4">
    <name type="scientific">Micromonospora parathelypteridis</name>
    <dbReference type="NCBI Taxonomy" id="1839617"/>
    <lineage>
        <taxon>Bacteria</taxon>
        <taxon>Bacillati</taxon>
        <taxon>Actinomycetota</taxon>
        <taxon>Actinomycetes</taxon>
        <taxon>Micromonosporales</taxon>
        <taxon>Micromonosporaceae</taxon>
        <taxon>Micromonospora</taxon>
    </lineage>
</organism>
<dbReference type="Proteomes" id="UP000586947">
    <property type="component" value="Unassembled WGS sequence"/>
</dbReference>
<dbReference type="SUPFAM" id="SSF48452">
    <property type="entry name" value="TPR-like"/>
    <property type="match status" value="2"/>
</dbReference>
<dbReference type="EMBL" id="JACHDP010000001">
    <property type="protein sequence ID" value="MBB5476245.1"/>
    <property type="molecule type" value="Genomic_DNA"/>
</dbReference>
<feature type="region of interest" description="Disordered" evidence="1">
    <location>
        <begin position="414"/>
        <end position="434"/>
    </location>
</feature>
<evidence type="ECO:0000313" key="4">
    <source>
        <dbReference type="Proteomes" id="UP000586947"/>
    </source>
</evidence>
<sequence length="818" mass="89568">MRSVNAAHSILFALPLGFPSASTLTYDFLSPVAAIVVGAFVARMIHTLIRRRRAAAPAMAVVPGGLDLASGSSRRQRIVPAELPPPPGLLAGRDRELDEMCDHLARPDRDGDALIVIHGEPGVGKTALAIRMAHLVSDQYPDGQLMLRFDSSDDQLTEDRLETFVRALRGPREVMPERADLGRWYRDWTRRRRVLVILDNVGDPDQIRPLLPAGPGCLTMVTARGAVPGFPGQFPVALEPLRDEAATALLDRLVGGDRIGAEPAEAKQIVAAAAGYPVAIQMAGAVLAVRKNWTLEIAVRRMRDMATDPQRKKVVAFSGILDLAFALLTLEEREALVLLGLTDRRRVERWMLAMLFNGAFADRTMPENVAGRFLDHLASARFVERRVDDHSGLLTFRVPVYVHAYAATHLGSHLTRPQQQRARRGLSEGRRRRNERNADDFLRRTVFAFLDRGELDAALNSARESLAFCRERAAALSSSDSGALALASEEGLTLAALAEVNAELGWIDEAMTYAEDAGKRGSQSPRTLSRALRVSGSLRRRLRQLPQAEADLLAAERSVRNADDRDEHIRVLSELTALQAPLKDLEAATQYLDQARRLCAGAGPSGVRQLPAVLLAYAQVLRECGELAAAATTLAEAELLTGDPDGLQRLRRPWIRLYRALTLLDLGKYDQSREFSSAALEGFTTLRHRYGSGWARLALGRAHLADGNLNGAAPELEECHGTFRRCGDRWIEAESATWLAVAYHRAGRGQEAVDLLSAAEQAFSKLGDEQGVRRAGRLLFEVESSLPAQPLRPLPGVREWLAAVGRQPTDPAGTRAGI</sequence>
<dbReference type="InterPro" id="IPR027417">
    <property type="entry name" value="P-loop_NTPase"/>
</dbReference>
<feature type="domain" description="Orc1-like AAA ATPase" evidence="2">
    <location>
        <begin position="90"/>
        <end position="152"/>
    </location>
</feature>
<feature type="compositionally biased region" description="Basic and acidic residues" evidence="1">
    <location>
        <begin position="425"/>
        <end position="434"/>
    </location>
</feature>
<comment type="caution">
    <text evidence="3">The sequence shown here is derived from an EMBL/GenBank/DDBJ whole genome shotgun (WGS) entry which is preliminary data.</text>
</comment>
<dbReference type="Gene3D" id="3.40.50.300">
    <property type="entry name" value="P-loop containing nucleotide triphosphate hydrolases"/>
    <property type="match status" value="1"/>
</dbReference>
<accession>A0A840VHY0</accession>
<dbReference type="PRINTS" id="PR00364">
    <property type="entry name" value="DISEASERSIST"/>
</dbReference>
<dbReference type="GO" id="GO:0043531">
    <property type="term" value="F:ADP binding"/>
    <property type="evidence" value="ECO:0007669"/>
    <property type="project" value="InterPro"/>
</dbReference>